<feature type="region of interest" description="Disordered" evidence="2">
    <location>
        <begin position="1041"/>
        <end position="1090"/>
    </location>
</feature>
<dbReference type="InterPro" id="IPR013783">
    <property type="entry name" value="Ig-like_fold"/>
</dbReference>
<feature type="domain" description="Teneurin-like YD-shell" evidence="7">
    <location>
        <begin position="2022"/>
        <end position="2257"/>
    </location>
</feature>
<dbReference type="InterPro" id="IPR045351">
    <property type="entry name" value="DUF6531"/>
</dbReference>
<dbReference type="InterPro" id="IPR028903">
    <property type="entry name" value="Tox-REase-7_dom"/>
</dbReference>
<dbReference type="PANTHER" id="PTHR32305:SF15">
    <property type="entry name" value="PROTEIN RHSA-RELATED"/>
    <property type="match status" value="1"/>
</dbReference>
<keyword evidence="1" id="KW-0677">Repeat</keyword>
<dbReference type="InterPro" id="IPR022385">
    <property type="entry name" value="Rhs_assc_core"/>
</dbReference>
<proteinExistence type="predicted"/>
<dbReference type="SUPFAM" id="SSF49464">
    <property type="entry name" value="Carboxypeptidase regulatory domain-like"/>
    <property type="match status" value="1"/>
</dbReference>
<dbReference type="Gene3D" id="2.180.10.10">
    <property type="entry name" value="RHS repeat-associated core"/>
    <property type="match status" value="4"/>
</dbReference>
<dbReference type="RefSeq" id="WP_176969042.1">
    <property type="nucleotide sequence ID" value="NZ_FNON01000016.1"/>
</dbReference>
<dbReference type="EMBL" id="FNON01000016">
    <property type="protein sequence ID" value="SDZ42364.1"/>
    <property type="molecule type" value="Genomic_DNA"/>
</dbReference>
<dbReference type="InterPro" id="IPR006530">
    <property type="entry name" value="YD"/>
</dbReference>
<dbReference type="Gene3D" id="2.60.120.380">
    <property type="match status" value="2"/>
</dbReference>
<keyword evidence="9" id="KW-1185">Reference proteome</keyword>
<feature type="chain" id="PRO_5039517237" evidence="3">
    <location>
        <begin position="34"/>
        <end position="2449"/>
    </location>
</feature>
<feature type="signal peptide" evidence="3">
    <location>
        <begin position="1"/>
        <end position="33"/>
    </location>
</feature>
<dbReference type="InterPro" id="IPR050708">
    <property type="entry name" value="T6SS_VgrG/RHS"/>
</dbReference>
<evidence type="ECO:0000259" key="6">
    <source>
        <dbReference type="Pfam" id="PF20148"/>
    </source>
</evidence>
<evidence type="ECO:0000259" key="7">
    <source>
        <dbReference type="Pfam" id="PF25023"/>
    </source>
</evidence>
<feature type="domain" description="DUF6531" evidence="6">
    <location>
        <begin position="1361"/>
        <end position="1433"/>
    </location>
</feature>
<name>A0A1H3SWR3_9PSEU</name>
<dbReference type="Pfam" id="PF25023">
    <property type="entry name" value="TEN_YD-shell"/>
    <property type="match status" value="2"/>
</dbReference>
<dbReference type="SUPFAM" id="SSF81296">
    <property type="entry name" value="E set domains"/>
    <property type="match status" value="2"/>
</dbReference>
<dbReference type="Gene3D" id="2.60.40.10">
    <property type="entry name" value="Immunoglobulins"/>
    <property type="match status" value="2"/>
</dbReference>
<dbReference type="GO" id="GO:0005975">
    <property type="term" value="P:carbohydrate metabolic process"/>
    <property type="evidence" value="ECO:0007669"/>
    <property type="project" value="UniProtKB-ARBA"/>
</dbReference>
<evidence type="ECO:0000313" key="8">
    <source>
        <dbReference type="EMBL" id="SDZ42364.1"/>
    </source>
</evidence>
<dbReference type="InterPro" id="IPR014756">
    <property type="entry name" value="Ig_E-set"/>
</dbReference>
<evidence type="ECO:0000259" key="5">
    <source>
        <dbReference type="Pfam" id="PF15649"/>
    </source>
</evidence>
<dbReference type="Pfam" id="PF05593">
    <property type="entry name" value="RHS_repeat"/>
    <property type="match status" value="7"/>
</dbReference>
<dbReference type="InterPro" id="IPR008969">
    <property type="entry name" value="CarboxyPept-like_regulatory"/>
</dbReference>
<dbReference type="Pfam" id="PF01833">
    <property type="entry name" value="TIG"/>
    <property type="match status" value="1"/>
</dbReference>
<sequence length="2449" mass="253961">MSLRRRLSGKRNAALVAVLVAAVALPGLPSATAQQAPAAPPVRNQGQVQPSVKVAPVPGPASYAYDAAGRLAGVVGAGGEVARYGYDAAGNVTSVDRLGTPAVAVLAAVPSVVRPGDSVTIAGKGFAASGNTVTINGIAATVKSATADRIVVTVPSAATSGVLQVTTPAGSGTLDGITVIRGDKPVISEFTPKTAAPGSSVTLNVSNPDPQFANNLVRLNGILAAVTAQGPGTLTITVPPGAGSGKLQFSTPAGTSASANVLIVPPAGVPAADIDTSGPITAGTKTSVPVAAGKYAIRYFDAVDGDRFAATLEAGTFGSCGLDAKIFDERNRQAGTEGCVGTSGWVETTPVSGAGTRALVLHNTSTSAGTIDVTVHKVPADLNAGAQALNGTAKTVTITNPGQNAYTTFTGTLGQRVLVQSSAASSVFGCCDLSWTLTAPDGTQVGAKQYGNSTLDAITLPAAGTYRIAVDPAHGLVGSVTLAAWTVPADLNAGTQALDGTAKTVTITNPGQNAYTTFAGTAGQRVLVQSTNASAVFGCCNLTWTLVAPDGTQVGSTQYGNSTIDTISLPQNGNYKIVVNPSYALVGSLTLAAWTVPADLDAGAQSLDGTAKTVTIANPGQNAYTTFAGTTGQRVLLQSTNTSAVFGCCNLTWTLTAPDGSRVGNTQYGNATLDPISLPQTGTYKIVVDPAYALVGSVTLAVWNVPADLDAGAQPLDGTAKTVTISNPGQNAYTTFVGTTGQRVLLQSTNTSAVFGCCNLTWTLTAPDGSRVGSTQYGNSTLDTIALPQTGTYKIVVDPAYALVGSVTLAAWNVPADLDAGTQALNGTAKTVTITNPGQNAYTTFTGSTGQRVLSQSTNTSPVFGCCNLTWTLTAPDGSRVGSTQYGNSTLDTIVLPQNGVYRIAVNPDAALTGSVTLTAWNVPADLDAGALPLDGTAKTVTITNPGQNAFSGFTGTSGQHLIIQSSNTSPVFGCCGLTWTLTAPDGAKVGGTQYGNSKLDVTLPQTGAYKLTVNPDAALTGSITFGATIAAALKAVEQQPQPQQAAAEKNGPDVPPKVKREVPPVPPPDARTASQWAPDPGNLQGADWMTRRPDPVKIEDLKADKGITAISGHVRDLDGGPLPGIPVRVGEIKTTTDAQGRFLLTGVPANATTIIVDGYAAKTTPARYGTFRIHAKVTAGATTPLEATVWLPRLDMRHVQQITSPTGSEIVLTTPEIPGLEVRLPAGSVVRDLDGNVVRELGITAIPLDRPPYPLPRNGIVPVYFTVQPGGATIFPQGARVVYPNYTKLPAGSFVDFWNYDPQDKGWYVYGHGKVSADGRQVVPDEKTRLWTLDGSMFNTPGNPKHDKNWLEDLIDKISGDPVDLSTGLLTDAHTDLGLKDTLPISLTRTYWQGDGHAREFGLNQSADYNMFLTSELQYQEVDLNLPSGGKVHYLRTSPGTSYSDAVFTATGTAGRFGGSTITQINGDWVLKLREGSSYFFPWYSRVRAIQDRNGNQITFTRIGGNNGEVSQITSPNGRWIAFEYDGANRVTKAKDNIGRSASYTYDAAGRLATVVDVAGKTSTYTYDSANRITKLTDARGVAYLNVTYDLNGRVASQTLGGGGTYTFAYTLDANGLITETRVTEPNGSVRRVVFDASHIVATDTQAFGTPLARTTSYTRGKDNRIDAVVDPYGRRTTYEYDAQNRPTSTVELTGTADQVTTGKTVYGPFDLPLSITDAAGKVTSYSYDTKGNLLTTTDPLNRKSTIAYTTDGQVAKITTPANAVTTFTYEAGALTSVKDPLGRISQTFVDAAGRPVSSTNPAGATTLTSYDAQDQPVKVTDPLGQASTFGYDAGGNLTSFTDARGKITRWAFDDADRPISRTDPLGKTSTITYDNAGRVTATVDRAGVRATGEYDALNRLTKARFGVSGTTAQSELTYAYDTIDRLNSLTDTAGGTTSYKYDARDRATAITGPNGTVTYGYDAVGRETSSGLPGLPATSYSYDAAGQPTGVSRGTDAVTITRDAAGRPTVLTLPGGWTQTSTYDAAGQVTGITYAQGGTGKGSLAYTYDAAGQRTSVTGGLANVTLPDARSGLTYNDANRLTTPGVTYDAEGRLLTDGTTTYTWNARGQLTGTSKTGLAGTYAYDAAGNRSGRTVGGVTTKFLYDGPNVGAELDGAGAVSASLLGGGVDQWFARTKAGVTDTTLTDALGSPVALGRADGTFAANQAYSPFGAPSGTGDRRGSDLSFTGRQDDGTGLLNYRSRYYSPDQQRFISEDSIGMAGGTNLYGYAANSPTNLTDPSGNNPMVVGCLVGGAVGGGLDYLGQRLSGRKVNWGSVGGSAVAGCALGALGGWLSRGGLSMAEKMARVRAVGAEGESLAGINQAAKVRIPSMTNTADFRVPDALSPTTLTEVKNVANLSYTAQLQDFYQFAQATGRQFDLIVRQGTQLTGPLQDMVNKGLINLIRSLP</sequence>
<dbReference type="NCBIfam" id="TIGR03696">
    <property type="entry name" value="Rhs_assc_core"/>
    <property type="match status" value="1"/>
</dbReference>
<dbReference type="InterPro" id="IPR056823">
    <property type="entry name" value="TEN-like_YD-shell"/>
</dbReference>
<dbReference type="Proteomes" id="UP000199515">
    <property type="component" value="Unassembled WGS sequence"/>
</dbReference>
<feature type="region of interest" description="Disordered" evidence="2">
    <location>
        <begin position="2210"/>
        <end position="2235"/>
    </location>
</feature>
<dbReference type="NCBIfam" id="TIGR01643">
    <property type="entry name" value="YD_repeat_2x"/>
    <property type="match status" value="7"/>
</dbReference>
<accession>A0A1H3SWR3</accession>
<reference evidence="8 9" key="1">
    <citation type="submission" date="2016-10" db="EMBL/GenBank/DDBJ databases">
        <authorList>
            <person name="de Groot N.N."/>
        </authorList>
    </citation>
    <scope>NUCLEOTIDE SEQUENCE [LARGE SCALE GENOMIC DNA]</scope>
    <source>
        <strain evidence="8 9">CPCC 202699</strain>
    </source>
</reference>
<dbReference type="PANTHER" id="PTHR32305">
    <property type="match status" value="1"/>
</dbReference>
<protein>
    <submittedName>
        <fullName evidence="8">RHS repeat-associated core domain-containing protein</fullName>
    </submittedName>
</protein>
<evidence type="ECO:0000313" key="9">
    <source>
        <dbReference type="Proteomes" id="UP000199515"/>
    </source>
</evidence>
<dbReference type="Pfam" id="PF20148">
    <property type="entry name" value="DUF6531"/>
    <property type="match status" value="1"/>
</dbReference>
<keyword evidence="3" id="KW-0732">Signal</keyword>
<dbReference type="InterPro" id="IPR002909">
    <property type="entry name" value="IPT_dom"/>
</dbReference>
<evidence type="ECO:0000256" key="2">
    <source>
        <dbReference type="SAM" id="MobiDB-lite"/>
    </source>
</evidence>
<evidence type="ECO:0000259" key="4">
    <source>
        <dbReference type="Pfam" id="PF01833"/>
    </source>
</evidence>
<feature type="domain" description="Teneurin-like YD-shell" evidence="7">
    <location>
        <begin position="1485"/>
        <end position="1697"/>
    </location>
</feature>
<evidence type="ECO:0000256" key="1">
    <source>
        <dbReference type="ARBA" id="ARBA00022737"/>
    </source>
</evidence>
<feature type="domain" description="IPT/TIG" evidence="4">
    <location>
        <begin position="110"/>
        <end position="167"/>
    </location>
</feature>
<feature type="domain" description="Tox-REase-7" evidence="5">
    <location>
        <begin position="2353"/>
        <end position="2433"/>
    </location>
</feature>
<dbReference type="STRING" id="589385.SAMN05421504_11624"/>
<dbReference type="Pfam" id="PF15649">
    <property type="entry name" value="Tox-REase-7"/>
    <property type="match status" value="1"/>
</dbReference>
<gene>
    <name evidence="8" type="ORF">SAMN05421504_11624</name>
</gene>
<organism evidence="8 9">
    <name type="scientific">Amycolatopsis xylanica</name>
    <dbReference type="NCBI Taxonomy" id="589385"/>
    <lineage>
        <taxon>Bacteria</taxon>
        <taxon>Bacillati</taxon>
        <taxon>Actinomycetota</taxon>
        <taxon>Actinomycetes</taxon>
        <taxon>Pseudonocardiales</taxon>
        <taxon>Pseudonocardiaceae</taxon>
        <taxon>Amycolatopsis</taxon>
    </lineage>
</organism>
<dbReference type="InterPro" id="IPR031325">
    <property type="entry name" value="RHS_repeat"/>
</dbReference>
<evidence type="ECO:0000256" key="3">
    <source>
        <dbReference type="SAM" id="SignalP"/>
    </source>
</evidence>